<organism evidence="1 2">
    <name type="scientific">Clostridium fallax</name>
    <dbReference type="NCBI Taxonomy" id="1533"/>
    <lineage>
        <taxon>Bacteria</taxon>
        <taxon>Bacillati</taxon>
        <taxon>Bacillota</taxon>
        <taxon>Clostridia</taxon>
        <taxon>Eubacteriales</taxon>
        <taxon>Clostridiaceae</taxon>
        <taxon>Clostridium</taxon>
    </lineage>
</organism>
<evidence type="ECO:0000313" key="2">
    <source>
        <dbReference type="Proteomes" id="UP000184035"/>
    </source>
</evidence>
<evidence type="ECO:0000313" key="1">
    <source>
        <dbReference type="EMBL" id="SHE80318.1"/>
    </source>
</evidence>
<sequence length="191" mass="22523">MFKNDIEIIGISSQEKINKLNYDFSFINYENNHIFINKKYHSIDKLVKVSISLEPYLENSIYIKDKTIILIEGNKIYNIEYRDQKHKKLNFSISLPLSISFQIPLSKFKLDTYNINLVDALYKPLSGRIIFENLTYLVTLNDKNSSFKKKISDKPIHKNQEDTKVSKEIMKITTKSENELLKNVDLFEEFL</sequence>
<dbReference type="Proteomes" id="UP000184035">
    <property type="component" value="Unassembled WGS sequence"/>
</dbReference>
<gene>
    <name evidence="1" type="ORF">SAMN05443638_11233</name>
</gene>
<protein>
    <submittedName>
        <fullName evidence="1">Uncharacterized protein</fullName>
    </submittedName>
</protein>
<keyword evidence="2" id="KW-1185">Reference proteome</keyword>
<dbReference type="RefSeq" id="WP_072895706.1">
    <property type="nucleotide sequence ID" value="NZ_FQVM01000012.1"/>
</dbReference>
<accession>A0A1M4WGD8</accession>
<dbReference type="STRING" id="1533.SAMN05443638_11233"/>
<name>A0A1M4WGD8_9CLOT</name>
<dbReference type="EMBL" id="FQVM01000012">
    <property type="protein sequence ID" value="SHE80318.1"/>
    <property type="molecule type" value="Genomic_DNA"/>
</dbReference>
<proteinExistence type="predicted"/>
<reference evidence="1 2" key="1">
    <citation type="submission" date="2016-11" db="EMBL/GenBank/DDBJ databases">
        <authorList>
            <person name="Jaros S."/>
            <person name="Januszkiewicz K."/>
            <person name="Wedrychowicz H."/>
        </authorList>
    </citation>
    <scope>NUCLEOTIDE SEQUENCE [LARGE SCALE GENOMIC DNA]</scope>
    <source>
        <strain evidence="1 2">DSM 2631</strain>
    </source>
</reference>
<dbReference type="AlphaFoldDB" id="A0A1M4WGD8"/>